<evidence type="ECO:0000256" key="2">
    <source>
        <dbReference type="ARBA" id="ARBA00005019"/>
    </source>
</evidence>
<sequence length="204" mass="22529">MTSSVPAADLRIPHAEPGMRIGLFGGSFNPAHAGHLLVAQTALRRLSLDRVWWMVTPGNPLKDRDALRPLAERIAASRALTRDPRILVTAFEARHGRTYTADTLEMVLALRPGVSFVWIMGADSLAGFHHWRHWPRIARTLPICVVDRPGGTLSPLHAPMARAFARHRLREERAALLPSLPPPAWVFLHGPRSPLSSTALRPAT</sequence>
<dbReference type="EC" id="2.7.7.18" evidence="11"/>
<keyword evidence="4 11" id="KW-0662">Pyridine nucleotide biosynthesis</keyword>
<keyword evidence="14" id="KW-1185">Reference proteome</keyword>
<evidence type="ECO:0000256" key="8">
    <source>
        <dbReference type="ARBA" id="ARBA00022840"/>
    </source>
</evidence>
<protein>
    <recommendedName>
        <fullName evidence="11">Probable nicotinate-nucleotide adenylyltransferase</fullName>
        <ecNumber evidence="11">2.7.7.18</ecNumber>
    </recommendedName>
    <alternativeName>
        <fullName evidence="11">Deamido-NAD(+) diphosphorylase</fullName>
    </alternativeName>
    <alternativeName>
        <fullName evidence="11">Deamido-NAD(+) pyrophosphorylase</fullName>
    </alternativeName>
    <alternativeName>
        <fullName evidence="11">Nicotinate mononucleotide adenylyltransferase</fullName>
        <shortName evidence="11">NaMN adenylyltransferase</shortName>
    </alternativeName>
</protein>
<feature type="domain" description="Cytidyltransferase-like" evidence="12">
    <location>
        <begin position="23"/>
        <end position="201"/>
    </location>
</feature>
<evidence type="ECO:0000256" key="3">
    <source>
        <dbReference type="ARBA" id="ARBA00009014"/>
    </source>
</evidence>
<evidence type="ECO:0000313" key="14">
    <source>
        <dbReference type="Proteomes" id="UP001597371"/>
    </source>
</evidence>
<comment type="caution">
    <text evidence="13">The sequence shown here is derived from an EMBL/GenBank/DDBJ whole genome shotgun (WGS) entry which is preliminary data.</text>
</comment>
<dbReference type="RefSeq" id="WP_377946530.1">
    <property type="nucleotide sequence ID" value="NZ_JBHUIJ010000022.1"/>
</dbReference>
<evidence type="ECO:0000256" key="5">
    <source>
        <dbReference type="ARBA" id="ARBA00022679"/>
    </source>
</evidence>
<dbReference type="NCBIfam" id="TIGR00482">
    <property type="entry name" value="nicotinate (nicotinamide) nucleotide adenylyltransferase"/>
    <property type="match status" value="1"/>
</dbReference>
<dbReference type="NCBIfam" id="NF000845">
    <property type="entry name" value="PRK00071.2-4"/>
    <property type="match status" value="1"/>
</dbReference>
<dbReference type="SUPFAM" id="SSF52374">
    <property type="entry name" value="Nucleotidylyl transferase"/>
    <property type="match status" value="1"/>
</dbReference>
<comment type="pathway">
    <text evidence="2 11">Cofactor biosynthesis; NAD(+) biosynthesis; deamido-NAD(+) from nicotinate D-ribonucleotide: step 1/1.</text>
</comment>
<dbReference type="InterPro" id="IPR005248">
    <property type="entry name" value="NadD/NMNAT"/>
</dbReference>
<dbReference type="GO" id="GO:0004515">
    <property type="term" value="F:nicotinate-nucleotide adenylyltransferase activity"/>
    <property type="evidence" value="ECO:0007669"/>
    <property type="project" value="UniProtKB-EC"/>
</dbReference>
<evidence type="ECO:0000256" key="7">
    <source>
        <dbReference type="ARBA" id="ARBA00022741"/>
    </source>
</evidence>
<dbReference type="CDD" id="cd02165">
    <property type="entry name" value="NMNAT"/>
    <property type="match status" value="1"/>
</dbReference>
<organism evidence="13 14">
    <name type="scientific">Aureimonas populi</name>
    <dbReference type="NCBI Taxonomy" id="1701758"/>
    <lineage>
        <taxon>Bacteria</taxon>
        <taxon>Pseudomonadati</taxon>
        <taxon>Pseudomonadota</taxon>
        <taxon>Alphaproteobacteria</taxon>
        <taxon>Hyphomicrobiales</taxon>
        <taxon>Aurantimonadaceae</taxon>
        <taxon>Aureimonas</taxon>
    </lineage>
</organism>
<keyword evidence="8 11" id="KW-0067">ATP-binding</keyword>
<evidence type="ECO:0000256" key="11">
    <source>
        <dbReference type="HAMAP-Rule" id="MF_00244"/>
    </source>
</evidence>
<comment type="function">
    <text evidence="1 11">Catalyzes the reversible adenylation of nicotinate mononucleotide (NaMN) to nicotinic acid adenine dinucleotide (NaAD).</text>
</comment>
<evidence type="ECO:0000256" key="10">
    <source>
        <dbReference type="ARBA" id="ARBA00048721"/>
    </source>
</evidence>
<keyword evidence="6 11" id="KW-0548">Nucleotidyltransferase</keyword>
<dbReference type="Gene3D" id="3.40.50.620">
    <property type="entry name" value="HUPs"/>
    <property type="match status" value="1"/>
</dbReference>
<accession>A0ABW5CP79</accession>
<dbReference type="InterPro" id="IPR014729">
    <property type="entry name" value="Rossmann-like_a/b/a_fold"/>
</dbReference>
<dbReference type="EMBL" id="JBHUIJ010000022">
    <property type="protein sequence ID" value="MFD2238631.1"/>
    <property type="molecule type" value="Genomic_DNA"/>
</dbReference>
<dbReference type="NCBIfam" id="NF000843">
    <property type="entry name" value="PRK00071.2-2"/>
    <property type="match status" value="1"/>
</dbReference>
<dbReference type="InterPro" id="IPR004821">
    <property type="entry name" value="Cyt_trans-like"/>
</dbReference>
<evidence type="ECO:0000256" key="1">
    <source>
        <dbReference type="ARBA" id="ARBA00002324"/>
    </source>
</evidence>
<keyword evidence="9 11" id="KW-0520">NAD</keyword>
<evidence type="ECO:0000256" key="6">
    <source>
        <dbReference type="ARBA" id="ARBA00022695"/>
    </source>
</evidence>
<dbReference type="PANTHER" id="PTHR39321:SF3">
    <property type="entry name" value="PHOSPHOPANTETHEINE ADENYLYLTRANSFERASE"/>
    <property type="match status" value="1"/>
</dbReference>
<evidence type="ECO:0000313" key="13">
    <source>
        <dbReference type="EMBL" id="MFD2238631.1"/>
    </source>
</evidence>
<dbReference type="PANTHER" id="PTHR39321">
    <property type="entry name" value="NICOTINATE-NUCLEOTIDE ADENYLYLTRANSFERASE-RELATED"/>
    <property type="match status" value="1"/>
</dbReference>
<comment type="catalytic activity">
    <reaction evidence="10 11">
        <text>nicotinate beta-D-ribonucleotide + ATP + H(+) = deamido-NAD(+) + diphosphate</text>
        <dbReference type="Rhea" id="RHEA:22860"/>
        <dbReference type="ChEBI" id="CHEBI:15378"/>
        <dbReference type="ChEBI" id="CHEBI:30616"/>
        <dbReference type="ChEBI" id="CHEBI:33019"/>
        <dbReference type="ChEBI" id="CHEBI:57502"/>
        <dbReference type="ChEBI" id="CHEBI:58437"/>
        <dbReference type="EC" id="2.7.7.18"/>
    </reaction>
</comment>
<dbReference type="HAMAP" id="MF_00244">
    <property type="entry name" value="NaMN_adenylyltr"/>
    <property type="match status" value="1"/>
</dbReference>
<evidence type="ECO:0000256" key="9">
    <source>
        <dbReference type="ARBA" id="ARBA00023027"/>
    </source>
</evidence>
<keyword evidence="7 11" id="KW-0547">Nucleotide-binding</keyword>
<dbReference type="Pfam" id="PF01467">
    <property type="entry name" value="CTP_transf_like"/>
    <property type="match status" value="1"/>
</dbReference>
<keyword evidence="5 11" id="KW-0808">Transferase</keyword>
<proteinExistence type="inferred from homology"/>
<evidence type="ECO:0000259" key="12">
    <source>
        <dbReference type="Pfam" id="PF01467"/>
    </source>
</evidence>
<dbReference type="Proteomes" id="UP001597371">
    <property type="component" value="Unassembled WGS sequence"/>
</dbReference>
<name>A0ABW5CP79_9HYPH</name>
<reference evidence="14" key="1">
    <citation type="journal article" date="2019" name="Int. J. Syst. Evol. Microbiol.">
        <title>The Global Catalogue of Microorganisms (GCM) 10K type strain sequencing project: providing services to taxonomists for standard genome sequencing and annotation.</title>
        <authorList>
            <consortium name="The Broad Institute Genomics Platform"/>
            <consortium name="The Broad Institute Genome Sequencing Center for Infectious Disease"/>
            <person name="Wu L."/>
            <person name="Ma J."/>
        </authorList>
    </citation>
    <scope>NUCLEOTIDE SEQUENCE [LARGE SCALE GENOMIC DNA]</scope>
    <source>
        <strain evidence="14">ZS-35-S2</strain>
    </source>
</reference>
<comment type="similarity">
    <text evidence="3 11">Belongs to the NadD family.</text>
</comment>
<evidence type="ECO:0000256" key="4">
    <source>
        <dbReference type="ARBA" id="ARBA00022642"/>
    </source>
</evidence>
<gene>
    <name evidence="11" type="primary">nadD</name>
    <name evidence="13" type="ORF">ACFSKQ_14345</name>
</gene>